<dbReference type="PANTHER" id="PTHR46972">
    <property type="entry name" value="MONOOXYGENASE ASQM-RELATED"/>
    <property type="match status" value="1"/>
</dbReference>
<dbReference type="Gene3D" id="3.50.50.60">
    <property type="entry name" value="FAD/NAD(P)-binding domain"/>
    <property type="match status" value="1"/>
</dbReference>
<dbReference type="PANTHER" id="PTHR46972:SF1">
    <property type="entry name" value="FAD DEPENDENT OXIDOREDUCTASE DOMAIN-CONTAINING PROTEIN"/>
    <property type="match status" value="1"/>
</dbReference>
<evidence type="ECO:0000313" key="9">
    <source>
        <dbReference type="Proteomes" id="UP000561681"/>
    </source>
</evidence>
<accession>A0A7W7IXT1</accession>
<feature type="binding site" evidence="5">
    <location>
        <position position="106"/>
    </location>
    <ligand>
        <name>FAD</name>
        <dbReference type="ChEBI" id="CHEBI:57692"/>
    </ligand>
</feature>
<dbReference type="EMBL" id="JACHLD010000004">
    <property type="protein sequence ID" value="MBB4802584.1"/>
    <property type="molecule type" value="Genomic_DNA"/>
</dbReference>
<feature type="compositionally biased region" description="Basic and acidic residues" evidence="6">
    <location>
        <begin position="371"/>
        <end position="387"/>
    </location>
</feature>
<keyword evidence="3 5" id="KW-0560">Oxidoreductase</keyword>
<comment type="subcellular location">
    <subcellularLocation>
        <location evidence="5">Cytoplasm</location>
    </subcellularLocation>
</comment>
<evidence type="ECO:0000256" key="3">
    <source>
        <dbReference type="ARBA" id="ARBA00023002"/>
    </source>
</evidence>
<feature type="region of interest" description="Disordered" evidence="6">
    <location>
        <begin position="356"/>
        <end position="387"/>
    </location>
</feature>
<dbReference type="AlphaFoldDB" id="A0A7W7IXT1"/>
<keyword evidence="5" id="KW-0521">NADP</keyword>
<reference evidence="8 9" key="1">
    <citation type="submission" date="2020-08" db="EMBL/GenBank/DDBJ databases">
        <title>Functional genomics of gut bacteria from endangered species of beetles.</title>
        <authorList>
            <person name="Carlos-Shanley C."/>
        </authorList>
    </citation>
    <scope>NUCLEOTIDE SEQUENCE [LARGE SCALE GENOMIC DNA]</scope>
    <source>
        <strain evidence="8 9">S00142</strain>
    </source>
</reference>
<comment type="similarity">
    <text evidence="5">Belongs to the aromatic-ring hydroxylase family. TetX subfamily.</text>
</comment>
<evidence type="ECO:0000256" key="1">
    <source>
        <dbReference type="ARBA" id="ARBA00022630"/>
    </source>
</evidence>
<comment type="catalytic activity">
    <reaction evidence="5">
        <text>a tetracycline + NADPH + O2 + H(+) = an 11a-hydroxytetracycline + NADP(+) + H2O</text>
        <dbReference type="Rhea" id="RHEA:61444"/>
        <dbReference type="ChEBI" id="CHEBI:15377"/>
        <dbReference type="ChEBI" id="CHEBI:15378"/>
        <dbReference type="ChEBI" id="CHEBI:15379"/>
        <dbReference type="ChEBI" id="CHEBI:57783"/>
        <dbReference type="ChEBI" id="CHEBI:58349"/>
        <dbReference type="ChEBI" id="CHEBI:144644"/>
        <dbReference type="ChEBI" id="CHEBI:144645"/>
    </reaction>
</comment>
<sequence>MLLKDKKVAIIGAGPVGLTTAKILQQKGVDVTIYERDLNAQSRVSGGTLDIHITTGQIALEKAGMLEIFYQSSRPTGERQLDIQGNILEENFPTEENQHEKPEIDRNDFRRIFLENLHPDTVVWDSQLIDIIKKKDQYHLNFKNGTKATADFVIVANGGSSNARKFVTRIEPKYTGTFIIQGEVLDPVKSCPNFKKLCGNENTGTGAEGKFFYAQTKSKGALNYFISFRADENWAEQNNIIFSQPESVKEYLNKITKNWHPTFKELFDATDNFAGLPMRRMHLDRPWKSQSDITLIGDAAHVMPPFAGIGVNIGLLDALHLSTNLTECNFPDTLSAVRDYEQKMYVYAHEAQQQTAMAEEMIHSDDEENEDERKRAKEEWDNKLRGR</sequence>
<comment type="function">
    <text evidence="5">An FAD-requiring monooxygenase active on some tetracycline antibiotic derivatives, which leads to their inactivation. Hydroxylates carbon 11a of tetracycline and some analogs.</text>
</comment>
<feature type="domain" description="FAD-binding" evidence="7">
    <location>
        <begin position="7"/>
        <end position="327"/>
    </location>
</feature>
<dbReference type="SUPFAM" id="SSF51905">
    <property type="entry name" value="FAD/NAD(P)-binding domain"/>
    <property type="match status" value="1"/>
</dbReference>
<feature type="binding site" evidence="5">
    <location>
        <position position="298"/>
    </location>
    <ligand>
        <name>FAD</name>
        <dbReference type="ChEBI" id="CHEBI:57692"/>
    </ligand>
</feature>
<keyword evidence="5" id="KW-0547">Nucleotide-binding</keyword>
<keyword evidence="1 5" id="KW-0285">Flavoprotein</keyword>
<keyword evidence="5" id="KW-0963">Cytoplasm</keyword>
<gene>
    <name evidence="8" type="ORF">HNP37_002659</name>
</gene>
<dbReference type="InterPro" id="IPR036188">
    <property type="entry name" value="FAD/NAD-bd_sf"/>
</dbReference>
<dbReference type="GO" id="GO:0004497">
    <property type="term" value="F:monooxygenase activity"/>
    <property type="evidence" value="ECO:0007669"/>
    <property type="project" value="UniProtKB-UniRule"/>
</dbReference>
<keyword evidence="9" id="KW-1185">Reference proteome</keyword>
<dbReference type="GO" id="GO:0071949">
    <property type="term" value="F:FAD binding"/>
    <property type="evidence" value="ECO:0007669"/>
    <property type="project" value="InterPro"/>
</dbReference>
<comment type="domain">
    <text evidence="5">Consists of an N-terminal FAD-binding domain with a Rossman fold and a C-terminal substrate-binding domain.</text>
</comment>
<evidence type="ECO:0000256" key="5">
    <source>
        <dbReference type="HAMAP-Rule" id="MF_00845"/>
    </source>
</evidence>
<dbReference type="EC" id="1.14.13.-" evidence="5"/>
<comment type="subunit">
    <text evidence="5">Monomer.</text>
</comment>
<evidence type="ECO:0000256" key="2">
    <source>
        <dbReference type="ARBA" id="ARBA00022827"/>
    </source>
</evidence>
<evidence type="ECO:0000259" key="7">
    <source>
        <dbReference type="Pfam" id="PF01494"/>
    </source>
</evidence>
<dbReference type="HAMAP" id="MF_00845">
    <property type="entry name" value="TetX_monooxygenase"/>
    <property type="match status" value="1"/>
</dbReference>
<name>A0A7W7IXT1_9FLAO</name>
<dbReference type="GO" id="GO:0046677">
    <property type="term" value="P:response to antibiotic"/>
    <property type="evidence" value="ECO:0007669"/>
    <property type="project" value="InterPro"/>
</dbReference>
<organism evidence="8 9">
    <name type="scientific">Flavobacterium nitrogenifigens</name>
    <dbReference type="NCBI Taxonomy" id="1617283"/>
    <lineage>
        <taxon>Bacteria</taxon>
        <taxon>Pseudomonadati</taxon>
        <taxon>Bacteroidota</taxon>
        <taxon>Flavobacteriia</taxon>
        <taxon>Flavobacteriales</taxon>
        <taxon>Flavobacteriaceae</taxon>
        <taxon>Flavobacterium</taxon>
    </lineage>
</organism>
<proteinExistence type="inferred from homology"/>
<evidence type="ECO:0000256" key="4">
    <source>
        <dbReference type="ARBA" id="ARBA00023033"/>
    </source>
</evidence>
<dbReference type="InterPro" id="IPR002938">
    <property type="entry name" value="FAD-bd"/>
</dbReference>
<dbReference type="PRINTS" id="PR00420">
    <property type="entry name" value="RNGMNOXGNASE"/>
</dbReference>
<dbReference type="InterPro" id="IPR043683">
    <property type="entry name" value="TetX_monooxygenase"/>
</dbReference>
<evidence type="ECO:0000313" key="8">
    <source>
        <dbReference type="EMBL" id="MBB4802584.1"/>
    </source>
</evidence>
<keyword evidence="2 5" id="KW-0274">FAD</keyword>
<dbReference type="GO" id="GO:0005737">
    <property type="term" value="C:cytoplasm"/>
    <property type="evidence" value="ECO:0007669"/>
    <property type="project" value="UniProtKB-SubCell"/>
</dbReference>
<comment type="caution">
    <text evidence="8">The sequence shown here is derived from an EMBL/GenBank/DDBJ whole genome shotgun (WGS) entry which is preliminary data.</text>
</comment>
<dbReference type="Proteomes" id="UP000561681">
    <property type="component" value="Unassembled WGS sequence"/>
</dbReference>
<protein>
    <recommendedName>
        <fullName evidence="5">Flavin-dependent monooxygenase</fullName>
    </recommendedName>
    <alternativeName>
        <fullName evidence="5">TetX monooxygenase</fullName>
        <shortName evidence="5">TetX</shortName>
        <ecNumber evidence="5">1.14.13.-</ecNumber>
    </alternativeName>
</protein>
<keyword evidence="4 5" id="KW-0503">Monooxygenase</keyword>
<dbReference type="Pfam" id="PF01494">
    <property type="entry name" value="FAD_binding_3"/>
    <property type="match status" value="1"/>
</dbReference>
<comment type="cofactor">
    <cofactor evidence="5">
        <name>FAD</name>
        <dbReference type="ChEBI" id="CHEBI:57692"/>
    </cofactor>
</comment>
<feature type="binding site" evidence="5">
    <location>
        <position position="43"/>
    </location>
    <ligand>
        <name>NADPH</name>
        <dbReference type="ChEBI" id="CHEBI:57783"/>
    </ligand>
</feature>
<feature type="binding site" evidence="5">
    <location>
        <position position="50"/>
    </location>
    <ligand>
        <name>FAD</name>
        <dbReference type="ChEBI" id="CHEBI:57692"/>
    </ligand>
</feature>
<dbReference type="RefSeq" id="WP_184162639.1">
    <property type="nucleotide sequence ID" value="NZ_JACHLD010000004.1"/>
</dbReference>
<evidence type="ECO:0000256" key="6">
    <source>
        <dbReference type="SAM" id="MobiDB-lite"/>
    </source>
</evidence>